<comment type="caution">
    <text evidence="1">The sequence shown here is derived from an EMBL/GenBank/DDBJ whole genome shotgun (WGS) entry which is preliminary data.</text>
</comment>
<organism evidence="1 2">
    <name type="scientific">Pleurodeles waltl</name>
    <name type="common">Iberian ribbed newt</name>
    <dbReference type="NCBI Taxonomy" id="8319"/>
    <lineage>
        <taxon>Eukaryota</taxon>
        <taxon>Metazoa</taxon>
        <taxon>Chordata</taxon>
        <taxon>Craniata</taxon>
        <taxon>Vertebrata</taxon>
        <taxon>Euteleostomi</taxon>
        <taxon>Amphibia</taxon>
        <taxon>Batrachia</taxon>
        <taxon>Caudata</taxon>
        <taxon>Salamandroidea</taxon>
        <taxon>Salamandridae</taxon>
        <taxon>Pleurodelinae</taxon>
        <taxon>Pleurodeles</taxon>
    </lineage>
</organism>
<protein>
    <submittedName>
        <fullName evidence="1">Uncharacterized protein</fullName>
    </submittedName>
</protein>
<evidence type="ECO:0000313" key="2">
    <source>
        <dbReference type="Proteomes" id="UP001066276"/>
    </source>
</evidence>
<sequence>MSRASSACLLPRVLTLRVRVGSADRPFPVGSFESCTGLLRASQAAREKAGEWRWSDVGRGMMSAGQGVIICPGSVYIYAYSPFCDFILDSMTIKRFPVTTSLAGFPGDLVYNPALLQATLCDPERVPIPYFLYLQT</sequence>
<gene>
    <name evidence="1" type="ORF">NDU88_006188</name>
</gene>
<keyword evidence="2" id="KW-1185">Reference proteome</keyword>
<dbReference type="EMBL" id="JANPWB010000013">
    <property type="protein sequence ID" value="KAJ1108818.1"/>
    <property type="molecule type" value="Genomic_DNA"/>
</dbReference>
<dbReference type="Proteomes" id="UP001066276">
    <property type="component" value="Chromosome 9"/>
</dbReference>
<dbReference type="AlphaFoldDB" id="A0AAV7MYG6"/>
<reference evidence="1" key="1">
    <citation type="journal article" date="2022" name="bioRxiv">
        <title>Sequencing and chromosome-scale assembly of the giantPleurodeles waltlgenome.</title>
        <authorList>
            <person name="Brown T."/>
            <person name="Elewa A."/>
            <person name="Iarovenko S."/>
            <person name="Subramanian E."/>
            <person name="Araus A.J."/>
            <person name="Petzold A."/>
            <person name="Susuki M."/>
            <person name="Suzuki K.-i.T."/>
            <person name="Hayashi T."/>
            <person name="Toyoda A."/>
            <person name="Oliveira C."/>
            <person name="Osipova E."/>
            <person name="Leigh N.D."/>
            <person name="Simon A."/>
            <person name="Yun M.H."/>
        </authorList>
    </citation>
    <scope>NUCLEOTIDE SEQUENCE</scope>
    <source>
        <strain evidence="1">20211129_DDA</strain>
        <tissue evidence="1">Liver</tissue>
    </source>
</reference>
<accession>A0AAV7MYG6</accession>
<proteinExistence type="predicted"/>
<name>A0AAV7MYG6_PLEWA</name>
<evidence type="ECO:0000313" key="1">
    <source>
        <dbReference type="EMBL" id="KAJ1108818.1"/>
    </source>
</evidence>